<organism evidence="1 2">
    <name type="scientific">Kitasatospora indigofera</name>
    <dbReference type="NCBI Taxonomy" id="67307"/>
    <lineage>
        <taxon>Bacteria</taxon>
        <taxon>Bacillati</taxon>
        <taxon>Actinomycetota</taxon>
        <taxon>Actinomycetes</taxon>
        <taxon>Kitasatosporales</taxon>
        <taxon>Streptomycetaceae</taxon>
        <taxon>Kitasatospora</taxon>
    </lineage>
</organism>
<keyword evidence="2" id="KW-1185">Reference proteome</keyword>
<name>A0A919G5F3_9ACTN</name>
<gene>
    <name evidence="1" type="ORF">GCM10018781_52180</name>
</gene>
<evidence type="ECO:0008006" key="3">
    <source>
        <dbReference type="Google" id="ProtNLM"/>
    </source>
</evidence>
<dbReference type="PANTHER" id="PTHR43167:SF1">
    <property type="entry name" value="PUTATIVE (AFU_ORTHOLOGUE AFUA_6G01830)-RELATED"/>
    <property type="match status" value="1"/>
</dbReference>
<dbReference type="SUPFAM" id="SSF53335">
    <property type="entry name" value="S-adenosyl-L-methionine-dependent methyltransferases"/>
    <property type="match status" value="1"/>
</dbReference>
<protein>
    <recommendedName>
        <fullName evidence="3">SAM-dependent methyltransferase</fullName>
    </recommendedName>
</protein>
<comment type="caution">
    <text evidence="1">The sequence shown here is derived from an EMBL/GenBank/DDBJ whole genome shotgun (WGS) entry which is preliminary data.</text>
</comment>
<dbReference type="Gene3D" id="3.40.50.150">
    <property type="entry name" value="Vaccinia Virus protein VP39"/>
    <property type="match status" value="1"/>
</dbReference>
<evidence type="ECO:0000313" key="1">
    <source>
        <dbReference type="EMBL" id="GHH77853.1"/>
    </source>
</evidence>
<dbReference type="PANTHER" id="PTHR43167">
    <property type="entry name" value="PUTATIVE (AFU_ORTHOLOGUE AFUA_6G01830)-RELATED"/>
    <property type="match status" value="1"/>
</dbReference>
<accession>A0A919G5F3</accession>
<dbReference type="InterPro" id="IPR029063">
    <property type="entry name" value="SAM-dependent_MTases_sf"/>
</dbReference>
<proteinExistence type="predicted"/>
<reference evidence="1" key="1">
    <citation type="journal article" date="2014" name="Int. J. Syst. Evol. Microbiol.">
        <title>Complete genome sequence of Corynebacterium casei LMG S-19264T (=DSM 44701T), isolated from a smear-ripened cheese.</title>
        <authorList>
            <consortium name="US DOE Joint Genome Institute (JGI-PGF)"/>
            <person name="Walter F."/>
            <person name="Albersmeier A."/>
            <person name="Kalinowski J."/>
            <person name="Ruckert C."/>
        </authorList>
    </citation>
    <scope>NUCLEOTIDE SEQUENCE</scope>
    <source>
        <strain evidence="1">JCM 4646</strain>
    </source>
</reference>
<sequence>MDVPPLVAQAQQRAADNGFAYSCAPLTGELLAALAAAVPPGGRILELGTGMGVGLAWVLHGLRGREDVVLVTVEHDPKTAALAADADWPAWVRPHTGDAVALLPELGSFDLVFADAEGGKWSGLDRTLAALREGGVLLLDDMDPARYTLAEHHAAIAAVRATLRADAGLVLVDLPVGTGHIIATRRHAAAAA</sequence>
<dbReference type="GeneID" id="95355586"/>
<dbReference type="CDD" id="cd02440">
    <property type="entry name" value="AdoMet_MTases"/>
    <property type="match status" value="1"/>
</dbReference>
<dbReference type="AlphaFoldDB" id="A0A919G5F3"/>
<evidence type="ECO:0000313" key="2">
    <source>
        <dbReference type="Proteomes" id="UP000617734"/>
    </source>
</evidence>
<dbReference type="RefSeq" id="WP_190213347.1">
    <property type="nucleotide sequence ID" value="NZ_BNBO01000034.1"/>
</dbReference>
<reference evidence="1" key="2">
    <citation type="submission" date="2020-09" db="EMBL/GenBank/DDBJ databases">
        <authorList>
            <person name="Sun Q."/>
            <person name="Ohkuma M."/>
        </authorList>
    </citation>
    <scope>NUCLEOTIDE SEQUENCE</scope>
    <source>
        <strain evidence="1">JCM 4646</strain>
    </source>
</reference>
<dbReference type="Pfam" id="PF13578">
    <property type="entry name" value="Methyltransf_24"/>
    <property type="match status" value="1"/>
</dbReference>
<dbReference type="Proteomes" id="UP000617734">
    <property type="component" value="Unassembled WGS sequence"/>
</dbReference>
<dbReference type="EMBL" id="BNBO01000034">
    <property type="protein sequence ID" value="GHH77853.1"/>
    <property type="molecule type" value="Genomic_DNA"/>
</dbReference>